<reference evidence="4" key="1">
    <citation type="journal article" date="2019" name="Int. J. Syst. Evol. Microbiol.">
        <title>The Global Catalogue of Microorganisms (GCM) 10K type strain sequencing project: providing services to taxonomists for standard genome sequencing and annotation.</title>
        <authorList>
            <consortium name="The Broad Institute Genomics Platform"/>
            <consortium name="The Broad Institute Genome Sequencing Center for Infectious Disease"/>
            <person name="Wu L."/>
            <person name="Ma J."/>
        </authorList>
    </citation>
    <scope>NUCLEOTIDE SEQUENCE [LARGE SCALE GENOMIC DNA]</scope>
    <source>
        <strain evidence="4">JCM 17759</strain>
    </source>
</reference>
<dbReference type="PANTHER" id="PTHR44520:SF2">
    <property type="entry name" value="RESPONSE REGULATOR RCP1"/>
    <property type="match status" value="1"/>
</dbReference>
<feature type="domain" description="Response regulatory" evidence="2">
    <location>
        <begin position="11"/>
        <end position="136"/>
    </location>
</feature>
<dbReference type="SMART" id="SM00448">
    <property type="entry name" value="REC"/>
    <property type="match status" value="1"/>
</dbReference>
<dbReference type="InterPro" id="IPR052893">
    <property type="entry name" value="TCS_response_regulator"/>
</dbReference>
<keyword evidence="1" id="KW-0597">Phosphoprotein</keyword>
<keyword evidence="4" id="KW-1185">Reference proteome</keyword>
<dbReference type="EMBL" id="BAABGA010000030">
    <property type="protein sequence ID" value="GAA4453384.1"/>
    <property type="molecule type" value="Genomic_DNA"/>
</dbReference>
<dbReference type="RefSeq" id="WP_345322333.1">
    <property type="nucleotide sequence ID" value="NZ_BAABGA010000030.1"/>
</dbReference>
<evidence type="ECO:0000313" key="4">
    <source>
        <dbReference type="Proteomes" id="UP001500840"/>
    </source>
</evidence>
<feature type="modified residue" description="4-aspartylphosphate" evidence="1">
    <location>
        <position position="69"/>
    </location>
</feature>
<name>A0ABP8MQW3_9BACT</name>
<dbReference type="SUPFAM" id="SSF52172">
    <property type="entry name" value="CheY-like"/>
    <property type="match status" value="1"/>
</dbReference>
<dbReference type="InterPro" id="IPR001789">
    <property type="entry name" value="Sig_transdc_resp-reg_receiver"/>
</dbReference>
<dbReference type="Gene3D" id="3.40.50.2300">
    <property type="match status" value="1"/>
</dbReference>
<evidence type="ECO:0000313" key="3">
    <source>
        <dbReference type="EMBL" id="GAA4453384.1"/>
    </source>
</evidence>
<accession>A0ABP8MQW3</accession>
<dbReference type="InterPro" id="IPR011006">
    <property type="entry name" value="CheY-like_superfamily"/>
</dbReference>
<dbReference type="Pfam" id="PF00072">
    <property type="entry name" value="Response_reg"/>
    <property type="match status" value="1"/>
</dbReference>
<dbReference type="PROSITE" id="PS50110">
    <property type="entry name" value="RESPONSE_REGULATORY"/>
    <property type="match status" value="1"/>
</dbReference>
<proteinExistence type="predicted"/>
<gene>
    <name evidence="3" type="ORF">GCM10023156_24340</name>
</gene>
<evidence type="ECO:0000256" key="1">
    <source>
        <dbReference type="PROSITE-ProRule" id="PRU00169"/>
    </source>
</evidence>
<protein>
    <submittedName>
        <fullName evidence="3">Response regulator</fullName>
    </submittedName>
</protein>
<dbReference type="Proteomes" id="UP001500840">
    <property type="component" value="Unassembled WGS sequence"/>
</dbReference>
<comment type="caution">
    <text evidence="3">The sequence shown here is derived from an EMBL/GenBank/DDBJ whole genome shotgun (WGS) entry which is preliminary data.</text>
</comment>
<evidence type="ECO:0000259" key="2">
    <source>
        <dbReference type="PROSITE" id="PS50110"/>
    </source>
</evidence>
<dbReference type="PANTHER" id="PTHR44520">
    <property type="entry name" value="RESPONSE REGULATOR RCP1-RELATED"/>
    <property type="match status" value="1"/>
</dbReference>
<dbReference type="CDD" id="cd17557">
    <property type="entry name" value="REC_Rcp-like"/>
    <property type="match status" value="1"/>
</dbReference>
<sequence length="151" mass="17230">MKIADSGRPAEVLLVEDNEDDVIITRRGFNKSDLPVNLHRVENGEECMQFLRKSGPYVDAPTPDLILLDLNMPVKDGREVLAEIVADEQLRRLAVVVLTTSESDQDLLTMYDLRCSSYILKPVDFKQFQQVIKYIGEYWFTIVVLPNGRSN</sequence>
<organism evidence="3 4">
    <name type="scientific">Novipirellula rosea</name>
    <dbReference type="NCBI Taxonomy" id="1031540"/>
    <lineage>
        <taxon>Bacteria</taxon>
        <taxon>Pseudomonadati</taxon>
        <taxon>Planctomycetota</taxon>
        <taxon>Planctomycetia</taxon>
        <taxon>Pirellulales</taxon>
        <taxon>Pirellulaceae</taxon>
        <taxon>Novipirellula</taxon>
    </lineage>
</organism>